<evidence type="ECO:0000313" key="2">
    <source>
        <dbReference type="EMBL" id="KAJ7302599.1"/>
    </source>
</evidence>
<feature type="region of interest" description="Disordered" evidence="1">
    <location>
        <begin position="136"/>
        <end position="157"/>
    </location>
</feature>
<proteinExistence type="predicted"/>
<gene>
    <name evidence="2" type="ORF">DFH08DRAFT_1089719</name>
</gene>
<evidence type="ECO:0000256" key="1">
    <source>
        <dbReference type="SAM" id="MobiDB-lite"/>
    </source>
</evidence>
<sequence length="157" mass="17426">MAIQFQSPTRARRARPFCRIASRCRSAVSLTPCESLRLHMLAALILRRRESSSHCVYAECPPTLRTYIANNVFHHPEQNESQRRRYRRPGSAASAAPRLPLTHIATNTSDYVVHPTNMTVRPVQRGISTVALLAPPPTHLSHPTSLRPPPPVAAAAI</sequence>
<accession>A0AAD6Z161</accession>
<dbReference type="AlphaFoldDB" id="A0AAD6Z161"/>
<dbReference type="Proteomes" id="UP001218218">
    <property type="component" value="Unassembled WGS sequence"/>
</dbReference>
<comment type="caution">
    <text evidence="2">The sequence shown here is derived from an EMBL/GenBank/DDBJ whole genome shotgun (WGS) entry which is preliminary data.</text>
</comment>
<dbReference type="EMBL" id="JARIHO010000114">
    <property type="protein sequence ID" value="KAJ7302599.1"/>
    <property type="molecule type" value="Genomic_DNA"/>
</dbReference>
<evidence type="ECO:0000313" key="3">
    <source>
        <dbReference type="Proteomes" id="UP001218218"/>
    </source>
</evidence>
<reference evidence="2" key="1">
    <citation type="submission" date="2023-03" db="EMBL/GenBank/DDBJ databases">
        <title>Massive genome expansion in bonnet fungi (Mycena s.s.) driven by repeated elements and novel gene families across ecological guilds.</title>
        <authorList>
            <consortium name="Lawrence Berkeley National Laboratory"/>
            <person name="Harder C.B."/>
            <person name="Miyauchi S."/>
            <person name="Viragh M."/>
            <person name="Kuo A."/>
            <person name="Thoen E."/>
            <person name="Andreopoulos B."/>
            <person name="Lu D."/>
            <person name="Skrede I."/>
            <person name="Drula E."/>
            <person name="Henrissat B."/>
            <person name="Morin E."/>
            <person name="Kohler A."/>
            <person name="Barry K."/>
            <person name="LaButti K."/>
            <person name="Morin E."/>
            <person name="Salamov A."/>
            <person name="Lipzen A."/>
            <person name="Mereny Z."/>
            <person name="Hegedus B."/>
            <person name="Baldrian P."/>
            <person name="Stursova M."/>
            <person name="Weitz H."/>
            <person name="Taylor A."/>
            <person name="Grigoriev I.V."/>
            <person name="Nagy L.G."/>
            <person name="Martin F."/>
            <person name="Kauserud H."/>
        </authorList>
    </citation>
    <scope>NUCLEOTIDE SEQUENCE</scope>
    <source>
        <strain evidence="2">CBHHK002</strain>
    </source>
</reference>
<organism evidence="2 3">
    <name type="scientific">Mycena albidolilacea</name>
    <dbReference type="NCBI Taxonomy" id="1033008"/>
    <lineage>
        <taxon>Eukaryota</taxon>
        <taxon>Fungi</taxon>
        <taxon>Dikarya</taxon>
        <taxon>Basidiomycota</taxon>
        <taxon>Agaricomycotina</taxon>
        <taxon>Agaricomycetes</taxon>
        <taxon>Agaricomycetidae</taxon>
        <taxon>Agaricales</taxon>
        <taxon>Marasmiineae</taxon>
        <taxon>Mycenaceae</taxon>
        <taxon>Mycena</taxon>
    </lineage>
</organism>
<protein>
    <submittedName>
        <fullName evidence="2">Uncharacterized protein</fullName>
    </submittedName>
</protein>
<feature type="region of interest" description="Disordered" evidence="1">
    <location>
        <begin position="76"/>
        <end position="99"/>
    </location>
</feature>
<feature type="compositionally biased region" description="Pro residues" evidence="1">
    <location>
        <begin position="146"/>
        <end position="157"/>
    </location>
</feature>
<name>A0AAD6Z161_9AGAR</name>
<keyword evidence="3" id="KW-1185">Reference proteome</keyword>
<feature type="compositionally biased region" description="Low complexity" evidence="1">
    <location>
        <begin position="89"/>
        <end position="98"/>
    </location>
</feature>